<keyword evidence="1 7" id="KW-0723">Serine/threonine-protein kinase</keyword>
<dbReference type="Gene3D" id="1.10.510.10">
    <property type="entry name" value="Transferase(Phosphotransferase) domain 1"/>
    <property type="match status" value="1"/>
</dbReference>
<dbReference type="InterPro" id="IPR011009">
    <property type="entry name" value="Kinase-like_dom_sf"/>
</dbReference>
<keyword evidence="4 10" id="KW-0418">Kinase</keyword>
<organism evidence="10 11">
    <name type="scientific">Lobosporangium transversale</name>
    <dbReference type="NCBI Taxonomy" id="64571"/>
    <lineage>
        <taxon>Eukaryota</taxon>
        <taxon>Fungi</taxon>
        <taxon>Fungi incertae sedis</taxon>
        <taxon>Mucoromycota</taxon>
        <taxon>Mortierellomycotina</taxon>
        <taxon>Mortierellomycetes</taxon>
        <taxon>Mortierellales</taxon>
        <taxon>Mortierellaceae</taxon>
        <taxon>Lobosporangium</taxon>
    </lineage>
</organism>
<dbReference type="AlphaFoldDB" id="A0A1Y2GED5"/>
<feature type="domain" description="Protein kinase" evidence="9">
    <location>
        <begin position="10"/>
        <end position="267"/>
    </location>
</feature>
<reference evidence="10 11" key="1">
    <citation type="submission" date="2016-07" db="EMBL/GenBank/DDBJ databases">
        <title>Pervasive Adenine N6-methylation of Active Genes in Fungi.</title>
        <authorList>
            <consortium name="DOE Joint Genome Institute"/>
            <person name="Mondo S.J."/>
            <person name="Dannebaum R.O."/>
            <person name="Kuo R.C."/>
            <person name="Labutti K."/>
            <person name="Haridas S."/>
            <person name="Kuo A."/>
            <person name="Salamov A."/>
            <person name="Ahrendt S.R."/>
            <person name="Lipzen A."/>
            <person name="Sullivan W."/>
            <person name="Andreopoulos W.B."/>
            <person name="Clum A."/>
            <person name="Lindquist E."/>
            <person name="Daum C."/>
            <person name="Ramamoorthy G.K."/>
            <person name="Gryganskyi A."/>
            <person name="Culley D."/>
            <person name="Magnuson J.K."/>
            <person name="James T.Y."/>
            <person name="O'Malley M.A."/>
            <person name="Stajich J.E."/>
            <person name="Spatafora J.W."/>
            <person name="Visel A."/>
            <person name="Grigoriev I.V."/>
        </authorList>
    </citation>
    <scope>NUCLEOTIDE SEQUENCE [LARGE SCALE GENOMIC DNA]</scope>
    <source>
        <strain evidence="10 11">NRRL 3116</strain>
    </source>
</reference>
<dbReference type="InParanoid" id="A0A1Y2GED5"/>
<dbReference type="Pfam" id="PF00069">
    <property type="entry name" value="Pkinase"/>
    <property type="match status" value="1"/>
</dbReference>
<name>A0A1Y2GED5_9FUNG</name>
<feature type="compositionally biased region" description="Polar residues" evidence="8">
    <location>
        <begin position="341"/>
        <end position="360"/>
    </location>
</feature>
<protein>
    <submittedName>
        <fullName evidence="10">Kinase-like domain-containing protein</fullName>
    </submittedName>
</protein>
<evidence type="ECO:0000313" key="11">
    <source>
        <dbReference type="Proteomes" id="UP000193648"/>
    </source>
</evidence>
<evidence type="ECO:0000256" key="8">
    <source>
        <dbReference type="SAM" id="MobiDB-lite"/>
    </source>
</evidence>
<dbReference type="SUPFAM" id="SSF56112">
    <property type="entry name" value="Protein kinase-like (PK-like)"/>
    <property type="match status" value="1"/>
</dbReference>
<dbReference type="InterPro" id="IPR000719">
    <property type="entry name" value="Prot_kinase_dom"/>
</dbReference>
<dbReference type="PROSITE" id="PS00108">
    <property type="entry name" value="PROTEIN_KINASE_ST"/>
    <property type="match status" value="1"/>
</dbReference>
<dbReference type="CDD" id="cd05117">
    <property type="entry name" value="STKc_CAMK"/>
    <property type="match status" value="1"/>
</dbReference>
<dbReference type="PANTHER" id="PTHR24347">
    <property type="entry name" value="SERINE/THREONINE-PROTEIN KINASE"/>
    <property type="match status" value="1"/>
</dbReference>
<dbReference type="GO" id="GO:0004674">
    <property type="term" value="F:protein serine/threonine kinase activity"/>
    <property type="evidence" value="ECO:0007669"/>
    <property type="project" value="UniProtKB-KW"/>
</dbReference>
<feature type="binding site" evidence="6">
    <location>
        <position position="43"/>
    </location>
    <ligand>
        <name>ATP</name>
        <dbReference type="ChEBI" id="CHEBI:30616"/>
    </ligand>
</feature>
<comment type="similarity">
    <text evidence="7">Belongs to the protein kinase superfamily.</text>
</comment>
<evidence type="ECO:0000259" key="9">
    <source>
        <dbReference type="PROSITE" id="PS50011"/>
    </source>
</evidence>
<dbReference type="FunFam" id="1.10.510.10:FF:000026">
    <property type="entry name" value="Calcium/calmodulin-dependent protein kinase type 1"/>
    <property type="match status" value="1"/>
</dbReference>
<evidence type="ECO:0000256" key="5">
    <source>
        <dbReference type="ARBA" id="ARBA00022840"/>
    </source>
</evidence>
<dbReference type="PROSITE" id="PS00107">
    <property type="entry name" value="PROTEIN_KINASE_ATP"/>
    <property type="match status" value="1"/>
</dbReference>
<dbReference type="STRING" id="64571.A0A1Y2GED5"/>
<evidence type="ECO:0000313" key="10">
    <source>
        <dbReference type="EMBL" id="ORZ08515.1"/>
    </source>
</evidence>
<evidence type="ECO:0000256" key="6">
    <source>
        <dbReference type="PROSITE-ProRule" id="PRU10141"/>
    </source>
</evidence>
<dbReference type="PROSITE" id="PS50011">
    <property type="entry name" value="PROTEIN_KINASE_DOM"/>
    <property type="match status" value="1"/>
</dbReference>
<dbReference type="EMBL" id="MCFF01000037">
    <property type="protein sequence ID" value="ORZ08515.1"/>
    <property type="molecule type" value="Genomic_DNA"/>
</dbReference>
<accession>A0A1Y2GED5</accession>
<evidence type="ECO:0000256" key="3">
    <source>
        <dbReference type="ARBA" id="ARBA00022741"/>
    </source>
</evidence>
<gene>
    <name evidence="10" type="ORF">BCR41DRAFT_310055</name>
</gene>
<proteinExistence type="inferred from homology"/>
<dbReference type="RefSeq" id="XP_021878443.1">
    <property type="nucleotide sequence ID" value="XM_022020984.1"/>
</dbReference>
<evidence type="ECO:0000256" key="7">
    <source>
        <dbReference type="RuleBase" id="RU000304"/>
    </source>
</evidence>
<feature type="region of interest" description="Disordered" evidence="8">
    <location>
        <begin position="338"/>
        <end position="362"/>
    </location>
</feature>
<evidence type="ECO:0000256" key="2">
    <source>
        <dbReference type="ARBA" id="ARBA00022679"/>
    </source>
</evidence>
<dbReference type="GO" id="GO:0005524">
    <property type="term" value="F:ATP binding"/>
    <property type="evidence" value="ECO:0007669"/>
    <property type="project" value="UniProtKB-UniRule"/>
</dbReference>
<keyword evidence="5 6" id="KW-0067">ATP-binding</keyword>
<comment type="caution">
    <text evidence="10">The sequence shown here is derived from an EMBL/GenBank/DDBJ whole genome shotgun (WGS) entry which is preliminary data.</text>
</comment>
<dbReference type="Proteomes" id="UP000193648">
    <property type="component" value="Unassembled WGS sequence"/>
</dbReference>
<evidence type="ECO:0000256" key="1">
    <source>
        <dbReference type="ARBA" id="ARBA00022527"/>
    </source>
</evidence>
<keyword evidence="11" id="KW-1185">Reference proteome</keyword>
<sequence>MHPKLLELYEITDHVLGEGTFAVVKEIKFRSTGKSYALKTILKKNVKGKGSMLNTEIAILSKVDHPNCVSLLEMFETEDAVYLVTDLAEGGELFEQLLQKGYYTEADAARLVQEILLGVEYLHGMGIVHRDLKPENLLFSDKSENARLMITDFGLSKILTDGDDVLMTACGTPGYVAPEVLEQIGHGKPVDMWSVGIIAYTLLCGYTPFWGEDQSELFENIIAGEYSYEEEYWKDISPLAKNFIDSLLVRPAERRSTATQALAHPWFRAMLDHDLSVPSSPTESVNLLPSVSKNFNARGVFKKAVKAVGLLKKIHGAQYQNFVQARRQQELTTAAAIATAEGSSSHGNASPTAEVQQTRIQEQKLKPEEVIVTAGVNGPNPNANNHGLSFHDVVGVAVLAKHGVHVDVAISDGPASHIRDSDDSERCLQYASTALEELAVKGG</sequence>
<evidence type="ECO:0000256" key="4">
    <source>
        <dbReference type="ARBA" id="ARBA00022777"/>
    </source>
</evidence>
<dbReference type="InterPro" id="IPR008271">
    <property type="entry name" value="Ser/Thr_kinase_AS"/>
</dbReference>
<dbReference type="InterPro" id="IPR017441">
    <property type="entry name" value="Protein_kinase_ATP_BS"/>
</dbReference>
<dbReference type="GeneID" id="33562828"/>
<keyword evidence="3 6" id="KW-0547">Nucleotide-binding</keyword>
<dbReference type="OrthoDB" id="40902at2759"/>
<dbReference type="Gene3D" id="3.30.200.20">
    <property type="entry name" value="Phosphorylase Kinase, domain 1"/>
    <property type="match status" value="1"/>
</dbReference>
<keyword evidence="2" id="KW-0808">Transferase</keyword>
<dbReference type="SMART" id="SM00220">
    <property type="entry name" value="S_TKc"/>
    <property type="match status" value="1"/>
</dbReference>